<comment type="caution">
    <text evidence="1">The sequence shown here is derived from an EMBL/GenBank/DDBJ whole genome shotgun (WGS) entry which is preliminary data.</text>
</comment>
<dbReference type="AlphaFoldDB" id="A0A5A7U293"/>
<accession>A0A5A7U293</accession>
<dbReference type="EMBL" id="SSTE01013041">
    <property type="protein sequence ID" value="KAA0047775.1"/>
    <property type="molecule type" value="Genomic_DNA"/>
</dbReference>
<dbReference type="Proteomes" id="UP000321393">
    <property type="component" value="Unassembled WGS sequence"/>
</dbReference>
<evidence type="ECO:0000313" key="1">
    <source>
        <dbReference type="EMBL" id="KAA0047775.1"/>
    </source>
</evidence>
<organism evidence="1 2">
    <name type="scientific">Cucumis melo var. makuwa</name>
    <name type="common">Oriental melon</name>
    <dbReference type="NCBI Taxonomy" id="1194695"/>
    <lineage>
        <taxon>Eukaryota</taxon>
        <taxon>Viridiplantae</taxon>
        <taxon>Streptophyta</taxon>
        <taxon>Embryophyta</taxon>
        <taxon>Tracheophyta</taxon>
        <taxon>Spermatophyta</taxon>
        <taxon>Magnoliopsida</taxon>
        <taxon>eudicotyledons</taxon>
        <taxon>Gunneridae</taxon>
        <taxon>Pentapetalae</taxon>
        <taxon>rosids</taxon>
        <taxon>fabids</taxon>
        <taxon>Cucurbitales</taxon>
        <taxon>Cucurbitaceae</taxon>
        <taxon>Benincaseae</taxon>
        <taxon>Cucumis</taxon>
    </lineage>
</organism>
<dbReference type="OrthoDB" id="7920740at2759"/>
<proteinExistence type="predicted"/>
<reference evidence="1 2" key="1">
    <citation type="submission" date="2019-08" db="EMBL/GenBank/DDBJ databases">
        <title>Draft genome sequences of two oriental melons (Cucumis melo L. var makuwa).</title>
        <authorList>
            <person name="Kwon S.-Y."/>
        </authorList>
    </citation>
    <scope>NUCLEOTIDE SEQUENCE [LARGE SCALE GENOMIC DNA]</scope>
    <source>
        <strain evidence="2">cv. SW 3</strain>
        <tissue evidence="1">Leaf</tissue>
    </source>
</reference>
<gene>
    <name evidence="1" type="ORF">E6C27_scaffold133G00030</name>
</gene>
<protein>
    <submittedName>
        <fullName evidence="1">Amidase</fullName>
    </submittedName>
</protein>
<name>A0A5A7U293_CUCMM</name>
<sequence>MGLLTEKKGRGAEKNGVKVGVYSCVVCEGRDFEKGKGSVHEEGKGGILKKETQPKKHENFGGCIEDTTKSLEIANESFNLGEKAPESKIVRKVLRSLLEKFDMKVTAIEEAHDITTLKLDELFRSLLIF</sequence>
<evidence type="ECO:0000313" key="2">
    <source>
        <dbReference type="Proteomes" id="UP000321393"/>
    </source>
</evidence>